<dbReference type="GO" id="GO:0006508">
    <property type="term" value="P:proteolysis"/>
    <property type="evidence" value="ECO:0007669"/>
    <property type="project" value="InterPro"/>
</dbReference>
<dbReference type="GO" id="GO:0004197">
    <property type="term" value="F:cysteine-type endopeptidase activity"/>
    <property type="evidence" value="ECO:0007669"/>
    <property type="project" value="InterPro"/>
</dbReference>
<dbReference type="Proteomes" id="UP000503640">
    <property type="component" value="Unassembled WGS sequence"/>
</dbReference>
<dbReference type="Pfam" id="PF00656">
    <property type="entry name" value="Peptidase_C14"/>
    <property type="match status" value="1"/>
</dbReference>
<comment type="caution">
    <text evidence="3">The sequence shown here is derived from an EMBL/GenBank/DDBJ whole genome shotgun (WGS) entry which is preliminary data.</text>
</comment>
<dbReference type="Gene3D" id="3.40.50.1460">
    <property type="match status" value="1"/>
</dbReference>
<accession>A0A7I9VJZ2</accession>
<gene>
    <name evidence="3" type="ORF">AMYX_12110</name>
</gene>
<keyword evidence="1" id="KW-0732">Signal</keyword>
<sequence>MNRLAAAAALALALLAPAAARGAPARYAVLVGSNAGTAGRPRLWFAEKDAEHFREALVELGDFPADQVVFLRGPRAGELRAALRATEARLAEARRTGQHTLLVFYYSGHAGAGGLELGDERVSFDELRALVGGASADAKVAIVDACEAGLLTQVKGATAAPALDFPLPSGESVRGTAFVASTAVGEAAQESAAIGGSFFTHHLEVALRGAGDADGDGLVTLAEAFRYTAAQTLAGTLTTAGGAQHATYEMKMSGRGDVVLSDLRRADARLTLPRDPGAGYVVRGPMSILAEVAGGERPVTLALPAGSYRVERRAPEGRAGADLVLERGATLRLPPLSPTRYELARAKGGPKPGLLFAGAGVKTLALSGFGLAPSFEVGARKELGPFGLRVRLDYLGKSADDAGLRYDAWYVGAAVAGLYPLNTGRVLVEAGPELGFGYAWQRLAVSRKSFDSGVLSLGAAGLITAPLGPLRVGLDLGLGAQALRVNERLTARPAASVALLALWGF</sequence>
<feature type="domain" description="Peptidase C14 caspase" evidence="2">
    <location>
        <begin position="26"/>
        <end position="212"/>
    </location>
</feature>
<keyword evidence="4" id="KW-1185">Reference proteome</keyword>
<protein>
    <recommendedName>
        <fullName evidence="2">Peptidase C14 caspase domain-containing protein</fullName>
    </recommendedName>
</protein>
<dbReference type="InterPro" id="IPR011600">
    <property type="entry name" value="Pept_C14_caspase"/>
</dbReference>
<evidence type="ECO:0000313" key="4">
    <source>
        <dbReference type="Proteomes" id="UP000503640"/>
    </source>
</evidence>
<evidence type="ECO:0000256" key="1">
    <source>
        <dbReference type="SAM" id="SignalP"/>
    </source>
</evidence>
<organism evidence="3 4">
    <name type="scientific">Anaeromyxobacter diazotrophicus</name>
    <dbReference type="NCBI Taxonomy" id="2590199"/>
    <lineage>
        <taxon>Bacteria</taxon>
        <taxon>Pseudomonadati</taxon>
        <taxon>Myxococcota</taxon>
        <taxon>Myxococcia</taxon>
        <taxon>Myxococcales</taxon>
        <taxon>Cystobacterineae</taxon>
        <taxon>Anaeromyxobacteraceae</taxon>
        <taxon>Anaeromyxobacter</taxon>
    </lineage>
</organism>
<feature type="signal peptide" evidence="1">
    <location>
        <begin position="1"/>
        <end position="22"/>
    </location>
</feature>
<dbReference type="RefSeq" id="WP_176063990.1">
    <property type="nucleotide sequence ID" value="NZ_BJTG01000003.1"/>
</dbReference>
<name>A0A7I9VJZ2_9BACT</name>
<reference evidence="4" key="1">
    <citation type="journal article" date="2020" name="Appl. Environ. Microbiol.">
        <title>Diazotrophic Anaeromyxobacter Isolates from Soils.</title>
        <authorList>
            <person name="Masuda Y."/>
            <person name="Yamanaka H."/>
            <person name="Xu Z.X."/>
            <person name="Shiratori Y."/>
            <person name="Aono T."/>
            <person name="Amachi S."/>
            <person name="Senoo K."/>
            <person name="Itoh H."/>
        </authorList>
    </citation>
    <scope>NUCLEOTIDE SEQUENCE [LARGE SCALE GENOMIC DNA]</scope>
    <source>
        <strain evidence="4">R267</strain>
    </source>
</reference>
<proteinExistence type="predicted"/>
<feature type="chain" id="PRO_5029795493" description="Peptidase C14 caspase domain-containing protein" evidence="1">
    <location>
        <begin position="23"/>
        <end position="505"/>
    </location>
</feature>
<evidence type="ECO:0000313" key="3">
    <source>
        <dbReference type="EMBL" id="GEJ56470.1"/>
    </source>
</evidence>
<dbReference type="AlphaFoldDB" id="A0A7I9VJZ2"/>
<dbReference type="EMBL" id="BJTG01000003">
    <property type="protein sequence ID" value="GEJ56470.1"/>
    <property type="molecule type" value="Genomic_DNA"/>
</dbReference>
<evidence type="ECO:0000259" key="2">
    <source>
        <dbReference type="Pfam" id="PF00656"/>
    </source>
</evidence>